<protein>
    <recommendedName>
        <fullName evidence="3">Lipoprotein</fullName>
    </recommendedName>
</protein>
<reference evidence="1 2" key="1">
    <citation type="submission" date="2020-07" db="EMBL/GenBank/DDBJ databases">
        <title>Roseicoccus Jingziensis gen. nov., sp. nov., isolated from coastal seawater.</title>
        <authorList>
            <person name="Feng X."/>
        </authorList>
    </citation>
    <scope>NUCLEOTIDE SEQUENCE [LARGE SCALE GENOMIC DNA]</scope>
    <source>
        <strain evidence="1 2">N1E253</strain>
    </source>
</reference>
<dbReference type="RefSeq" id="WP_178934997.1">
    <property type="nucleotide sequence ID" value="NZ_JACBAZ010000020.1"/>
</dbReference>
<gene>
    <name evidence="1" type="ORF">HW115_18735</name>
</gene>
<comment type="caution">
    <text evidence="1">The sequence shown here is derived from an EMBL/GenBank/DDBJ whole genome shotgun (WGS) entry which is preliminary data.</text>
</comment>
<keyword evidence="2" id="KW-1185">Reference proteome</keyword>
<accession>A0A851GP57</accession>
<evidence type="ECO:0000313" key="2">
    <source>
        <dbReference type="Proteomes" id="UP000557872"/>
    </source>
</evidence>
<dbReference type="Proteomes" id="UP000557872">
    <property type="component" value="Unassembled WGS sequence"/>
</dbReference>
<dbReference type="EMBL" id="JACBAZ010000020">
    <property type="protein sequence ID" value="NWK57661.1"/>
    <property type="molecule type" value="Genomic_DNA"/>
</dbReference>
<name>A0A851GP57_9BACT</name>
<sequence length="142" mass="15610">MNTKQLFQLSACMAVFSSCAYHGTPDQQVRVTAKVVSSEGTRDLPSVLMRNIDQALIELKSNTDQPIGIEASYKTSQNEDYVAFSGYFKIGEEKKDFGEIPADAKTRVVIFNDTTRVIVGATRVDATGTKLKLSEQVVAPDR</sequence>
<evidence type="ECO:0000313" key="1">
    <source>
        <dbReference type="EMBL" id="NWK57661.1"/>
    </source>
</evidence>
<dbReference type="PROSITE" id="PS51257">
    <property type="entry name" value="PROKAR_LIPOPROTEIN"/>
    <property type="match status" value="1"/>
</dbReference>
<proteinExistence type="predicted"/>
<organism evidence="1 2">
    <name type="scientific">Oceaniferula marina</name>
    <dbReference type="NCBI Taxonomy" id="2748318"/>
    <lineage>
        <taxon>Bacteria</taxon>
        <taxon>Pseudomonadati</taxon>
        <taxon>Verrucomicrobiota</taxon>
        <taxon>Verrucomicrobiia</taxon>
        <taxon>Verrucomicrobiales</taxon>
        <taxon>Verrucomicrobiaceae</taxon>
        <taxon>Oceaniferula</taxon>
    </lineage>
</organism>
<evidence type="ECO:0008006" key="3">
    <source>
        <dbReference type="Google" id="ProtNLM"/>
    </source>
</evidence>
<dbReference type="AlphaFoldDB" id="A0A851GP57"/>